<reference evidence="3" key="1">
    <citation type="submission" date="2013-07" db="EMBL/GenBank/DDBJ databases">
        <title>The genome of Eucalyptus grandis.</title>
        <authorList>
            <person name="Schmutz J."/>
            <person name="Hayes R."/>
            <person name="Myburg A."/>
            <person name="Tuskan G."/>
            <person name="Grattapaglia D."/>
            <person name="Rokhsar D.S."/>
        </authorList>
    </citation>
    <scope>NUCLEOTIDE SEQUENCE</scope>
    <source>
        <tissue evidence="3">Leaf extractions</tissue>
    </source>
</reference>
<evidence type="ECO:0000313" key="3">
    <source>
        <dbReference type="EMBL" id="KCW63622.1"/>
    </source>
</evidence>
<dbReference type="SMART" id="SM00255">
    <property type="entry name" value="TIR"/>
    <property type="match status" value="1"/>
</dbReference>
<dbReference type="PANTHER" id="PTHR32009:SF160">
    <property type="entry name" value="DISEASE RESISTANCE PROTEIN (TIR-NBS-LRR CLASS)"/>
    <property type="match status" value="1"/>
</dbReference>
<dbReference type="AlphaFoldDB" id="A0A059BBL3"/>
<evidence type="ECO:0000259" key="2">
    <source>
        <dbReference type="PROSITE" id="PS50104"/>
    </source>
</evidence>
<dbReference type="InterPro" id="IPR035897">
    <property type="entry name" value="Toll_tir_struct_dom_sf"/>
</dbReference>
<accession>A0A059BBL3</accession>
<protein>
    <recommendedName>
        <fullName evidence="2">TIR domain-containing protein</fullName>
    </recommendedName>
</protein>
<proteinExistence type="predicted"/>
<dbReference type="GO" id="GO:0005634">
    <property type="term" value="C:nucleus"/>
    <property type="evidence" value="ECO:0000318"/>
    <property type="project" value="GO_Central"/>
</dbReference>
<dbReference type="InParanoid" id="A0A059BBL3"/>
<name>A0A059BBL3_EUCGR</name>
<dbReference type="EMBL" id="KK198759">
    <property type="protein sequence ID" value="KCW63622.1"/>
    <property type="molecule type" value="Genomic_DNA"/>
</dbReference>
<dbReference type="PANTHER" id="PTHR32009">
    <property type="entry name" value="TMV RESISTANCE PROTEIN N-LIKE"/>
    <property type="match status" value="1"/>
</dbReference>
<evidence type="ECO:0000256" key="1">
    <source>
        <dbReference type="ARBA" id="ARBA00023027"/>
    </source>
</evidence>
<dbReference type="GO" id="GO:0007165">
    <property type="term" value="P:signal transduction"/>
    <property type="evidence" value="ECO:0000318"/>
    <property type="project" value="GO_Central"/>
</dbReference>
<dbReference type="PROSITE" id="PS50104">
    <property type="entry name" value="TIR"/>
    <property type="match status" value="1"/>
</dbReference>
<dbReference type="InterPro" id="IPR000157">
    <property type="entry name" value="TIR_dom"/>
</dbReference>
<keyword evidence="1" id="KW-0520">NAD</keyword>
<gene>
    <name evidence="3" type="ORF">EUGRSUZ_G01250</name>
</gene>
<feature type="domain" description="TIR" evidence="2">
    <location>
        <begin position="40"/>
        <end position="195"/>
    </location>
</feature>
<sequence length="195" mass="22501">MKASQFQLQSPPISFPCFFPLHFSSVKHSLTARAPSIPWWVHDTFISYKQTDTRHFVSHLHEALKRNKITAFVDRNLERGLEIAPAINEAIERSRSAIVVISRTYASSPWCLDELYKILKCKEKKGQLMFIIFVDIDPREMRELSGPFTHIGQSEKGFGQDNADKVLRWRDALRKAGNLTGWSLGNRYSLCWVFS</sequence>
<dbReference type="Gramene" id="KCW63622">
    <property type="protein sequence ID" value="KCW63622"/>
    <property type="gene ID" value="EUGRSUZ_G01250"/>
</dbReference>
<dbReference type="Gene3D" id="3.40.50.10140">
    <property type="entry name" value="Toll/interleukin-1 receptor homology (TIR) domain"/>
    <property type="match status" value="1"/>
</dbReference>
<dbReference type="STRING" id="71139.A0A059BBL3"/>
<organism evidence="3">
    <name type="scientific">Eucalyptus grandis</name>
    <name type="common">Flooded gum</name>
    <dbReference type="NCBI Taxonomy" id="71139"/>
    <lineage>
        <taxon>Eukaryota</taxon>
        <taxon>Viridiplantae</taxon>
        <taxon>Streptophyta</taxon>
        <taxon>Embryophyta</taxon>
        <taxon>Tracheophyta</taxon>
        <taxon>Spermatophyta</taxon>
        <taxon>Magnoliopsida</taxon>
        <taxon>eudicotyledons</taxon>
        <taxon>Gunneridae</taxon>
        <taxon>Pentapetalae</taxon>
        <taxon>rosids</taxon>
        <taxon>malvids</taxon>
        <taxon>Myrtales</taxon>
        <taxon>Myrtaceae</taxon>
        <taxon>Myrtoideae</taxon>
        <taxon>Eucalypteae</taxon>
        <taxon>Eucalyptus</taxon>
    </lineage>
</organism>
<dbReference type="Pfam" id="PF01582">
    <property type="entry name" value="TIR"/>
    <property type="match status" value="1"/>
</dbReference>
<dbReference type="SUPFAM" id="SSF52200">
    <property type="entry name" value="Toll/Interleukin receptor TIR domain"/>
    <property type="match status" value="1"/>
</dbReference>